<sequence length="520" mass="57752">MKTLNTIYLWLMLAACMLALAGCVEENVSGTGEGGNISVKMNVNARGGSDIQAEMENAVKSLRVYAFIGQKQIGYYYGEAGLNPDAGGKISFWMDLKLPPYSALEQNVWFYLVANEKAILRPSATLQENMTRDELEKFYFEEIKARGYGAVPMVARQSQKIDPNNLKESTAGGSHNGHLMWNGTVEFELERVVGKLGMYFAAKEAGMNLSIERIDFLGVLQYNYLFHPEDAVWKEVPPLDSPFELLTTSSPVTKVMTDADYELLNKKDPESIKKGFNDFFSVPVYMFENYYGSGNPNSWGTADTEHKGFVVRVTYSINGNQSVKDIYLPQVKRNTYCVVLNRIGPDDVITVDYMVADWDDAGAWNDLTFEYPTYSNPVLPLDGDKPNTPPVVCYTGDEGSSIEEEGAFSVLFEMTAPENQEWTPTLLNGVGNFVCKVYQNGKLVDAPYRASPNPFTIKVIARNPDAVGQTVNFGITYSPIWDSGSPSLLMINGTQGAIAWPESGDRAEVITIRQVSEIQK</sequence>
<protein>
    <recommendedName>
        <fullName evidence="4">Major fimbrial subunit protein N-terminal domain-containing protein</fullName>
    </recommendedName>
</protein>
<name>A0A414KV76_BACSE</name>
<evidence type="ECO:0000256" key="1">
    <source>
        <dbReference type="SAM" id="SignalP"/>
    </source>
</evidence>
<keyword evidence="1" id="KW-0732">Signal</keyword>
<dbReference type="AlphaFoldDB" id="A0A414KV76"/>
<reference evidence="2 3" key="1">
    <citation type="journal article" date="2019" name="Nat. Med.">
        <title>A library of human gut bacterial isolates paired with longitudinal multiomics data enables mechanistic microbiome research.</title>
        <authorList>
            <person name="Poyet M."/>
            <person name="Groussin M."/>
            <person name="Gibbons S.M."/>
            <person name="Avila-Pacheco J."/>
            <person name="Jiang X."/>
            <person name="Kearney S.M."/>
            <person name="Perrotta A.R."/>
            <person name="Berdy B."/>
            <person name="Zhao S."/>
            <person name="Lieberman T.D."/>
            <person name="Swanson P.K."/>
            <person name="Smith M."/>
            <person name="Roesemann S."/>
            <person name="Alexander J.E."/>
            <person name="Rich S.A."/>
            <person name="Livny J."/>
            <person name="Vlamakis H."/>
            <person name="Clish C."/>
            <person name="Bullock K."/>
            <person name="Deik A."/>
            <person name="Scott J."/>
            <person name="Pierce K.A."/>
            <person name="Xavier R.J."/>
            <person name="Alm E.J."/>
        </authorList>
    </citation>
    <scope>NUCLEOTIDE SEQUENCE [LARGE SCALE GENOMIC DNA]</scope>
    <source>
        <strain evidence="2 3">BIOML-A17</strain>
    </source>
</reference>
<dbReference type="Proteomes" id="UP000440773">
    <property type="component" value="Unassembled WGS sequence"/>
</dbReference>
<feature type="chain" id="PRO_5030091725" description="Major fimbrial subunit protein N-terminal domain-containing protein" evidence="1">
    <location>
        <begin position="22"/>
        <end position="520"/>
    </location>
</feature>
<evidence type="ECO:0008006" key="4">
    <source>
        <dbReference type="Google" id="ProtNLM"/>
    </source>
</evidence>
<proteinExistence type="predicted"/>
<accession>A0A414KV76</accession>
<feature type="signal peptide" evidence="1">
    <location>
        <begin position="1"/>
        <end position="21"/>
    </location>
</feature>
<evidence type="ECO:0000313" key="3">
    <source>
        <dbReference type="Proteomes" id="UP000440773"/>
    </source>
</evidence>
<dbReference type="EMBL" id="WCLP01000005">
    <property type="protein sequence ID" value="KAB5283555.1"/>
    <property type="molecule type" value="Genomic_DNA"/>
</dbReference>
<dbReference type="RefSeq" id="WP_118939992.1">
    <property type="nucleotide sequence ID" value="NZ_JAQDRC010000023.1"/>
</dbReference>
<comment type="caution">
    <text evidence="2">The sequence shown here is derived from an EMBL/GenBank/DDBJ whole genome shotgun (WGS) entry which is preliminary data.</text>
</comment>
<dbReference type="PROSITE" id="PS51257">
    <property type="entry name" value="PROKAR_LIPOPROTEIN"/>
    <property type="match status" value="1"/>
</dbReference>
<organism evidence="2 3">
    <name type="scientific">Bacteroides stercoris</name>
    <dbReference type="NCBI Taxonomy" id="46506"/>
    <lineage>
        <taxon>Bacteria</taxon>
        <taxon>Pseudomonadati</taxon>
        <taxon>Bacteroidota</taxon>
        <taxon>Bacteroidia</taxon>
        <taxon>Bacteroidales</taxon>
        <taxon>Bacteroidaceae</taxon>
        <taxon>Bacteroides</taxon>
    </lineage>
</organism>
<gene>
    <name evidence="2" type="ORF">F9962_02470</name>
</gene>
<evidence type="ECO:0000313" key="2">
    <source>
        <dbReference type="EMBL" id="KAB5283555.1"/>
    </source>
</evidence>